<evidence type="ECO:0000313" key="2">
    <source>
        <dbReference type="EMBL" id="KAK4439312.1"/>
    </source>
</evidence>
<organism evidence="2 3">
    <name type="scientific">Sesamum alatum</name>
    <dbReference type="NCBI Taxonomy" id="300844"/>
    <lineage>
        <taxon>Eukaryota</taxon>
        <taxon>Viridiplantae</taxon>
        <taxon>Streptophyta</taxon>
        <taxon>Embryophyta</taxon>
        <taxon>Tracheophyta</taxon>
        <taxon>Spermatophyta</taxon>
        <taxon>Magnoliopsida</taxon>
        <taxon>eudicotyledons</taxon>
        <taxon>Gunneridae</taxon>
        <taxon>Pentapetalae</taxon>
        <taxon>asterids</taxon>
        <taxon>lamiids</taxon>
        <taxon>Lamiales</taxon>
        <taxon>Pedaliaceae</taxon>
        <taxon>Sesamum</taxon>
    </lineage>
</organism>
<dbReference type="PANTHER" id="PTHR31052:SF2">
    <property type="entry name" value="COBRA-LIKE PROTEIN 10"/>
    <property type="match status" value="1"/>
</dbReference>
<comment type="caution">
    <text evidence="2">The sequence shown here is derived from an EMBL/GenBank/DDBJ whole genome shotgun (WGS) entry which is preliminary data.</text>
</comment>
<protein>
    <submittedName>
        <fullName evidence="2">COBRA-like protein 10</fullName>
    </submittedName>
</protein>
<name>A0AAE1Z047_9LAMI</name>
<gene>
    <name evidence="2" type="ORF">Salat_0266100</name>
</gene>
<reference evidence="2" key="2">
    <citation type="journal article" date="2024" name="Plant">
        <title>Genomic evolution and insights into agronomic trait innovations of Sesamum species.</title>
        <authorList>
            <person name="Miao H."/>
            <person name="Wang L."/>
            <person name="Qu L."/>
            <person name="Liu H."/>
            <person name="Sun Y."/>
            <person name="Le M."/>
            <person name="Wang Q."/>
            <person name="Wei S."/>
            <person name="Zheng Y."/>
            <person name="Lin W."/>
            <person name="Duan Y."/>
            <person name="Cao H."/>
            <person name="Xiong S."/>
            <person name="Wang X."/>
            <person name="Wei L."/>
            <person name="Li C."/>
            <person name="Ma Q."/>
            <person name="Ju M."/>
            <person name="Zhao R."/>
            <person name="Li G."/>
            <person name="Mu C."/>
            <person name="Tian Q."/>
            <person name="Mei H."/>
            <person name="Zhang T."/>
            <person name="Gao T."/>
            <person name="Zhang H."/>
        </authorList>
    </citation>
    <scope>NUCLEOTIDE SEQUENCE</scope>
    <source>
        <strain evidence="2">3651</strain>
    </source>
</reference>
<sequence length="138" mass="15754">MDFEDWFIEIQLKRAGAGFQKAFSFSETLHQDLNNTVFLTGLPGSTYLIGETNRTHPETDPRVPGKQQSMLLFNMIDTGHVSERDVSPSRLIFNGEECALPKSDARRYPANFKLVAFIMWPSGRQFFLCDQMVDPALY</sequence>
<evidence type="ECO:0000313" key="3">
    <source>
        <dbReference type="Proteomes" id="UP001293254"/>
    </source>
</evidence>
<accession>A0AAE1Z047</accession>
<dbReference type="AlphaFoldDB" id="A0AAE1Z047"/>
<dbReference type="Pfam" id="PF25079">
    <property type="entry name" value="COB_C"/>
    <property type="match status" value="1"/>
</dbReference>
<reference evidence="2" key="1">
    <citation type="submission" date="2020-06" db="EMBL/GenBank/DDBJ databases">
        <authorList>
            <person name="Li T."/>
            <person name="Hu X."/>
            <person name="Zhang T."/>
            <person name="Song X."/>
            <person name="Zhang H."/>
            <person name="Dai N."/>
            <person name="Sheng W."/>
            <person name="Hou X."/>
            <person name="Wei L."/>
        </authorList>
    </citation>
    <scope>NUCLEOTIDE SEQUENCE</scope>
    <source>
        <strain evidence="2">3651</strain>
        <tissue evidence="2">Leaf</tissue>
    </source>
</reference>
<dbReference type="InterPro" id="IPR056900">
    <property type="entry name" value="COB_C"/>
</dbReference>
<dbReference type="EMBL" id="JACGWO010000001">
    <property type="protein sequence ID" value="KAK4439312.1"/>
    <property type="molecule type" value="Genomic_DNA"/>
</dbReference>
<dbReference type="Proteomes" id="UP001293254">
    <property type="component" value="Unassembled WGS sequence"/>
</dbReference>
<keyword evidence="3" id="KW-1185">Reference proteome</keyword>
<evidence type="ECO:0000259" key="1">
    <source>
        <dbReference type="Pfam" id="PF25079"/>
    </source>
</evidence>
<proteinExistence type="predicted"/>
<dbReference type="PANTHER" id="PTHR31052">
    <property type="entry name" value="COBRA-LIKE PROTEIN 7"/>
    <property type="match status" value="1"/>
</dbReference>
<feature type="domain" description="COBRA C-terminal" evidence="1">
    <location>
        <begin position="1"/>
        <end position="102"/>
    </location>
</feature>